<dbReference type="PANTHER" id="PTHR13947">
    <property type="entry name" value="GNAT FAMILY N-ACETYLTRANSFERASE"/>
    <property type="match status" value="1"/>
</dbReference>
<dbReference type="Proteomes" id="UP000283458">
    <property type="component" value="Unassembled WGS sequence"/>
</dbReference>
<evidence type="ECO:0000313" key="4">
    <source>
        <dbReference type="Proteomes" id="UP000283458"/>
    </source>
</evidence>
<name>A0A418VWD4_9PROT</name>
<dbReference type="RefSeq" id="WP_119831547.1">
    <property type="nucleotide sequence ID" value="NZ_QYUL01000002.1"/>
</dbReference>
<organism evidence="3 4">
    <name type="scientific">Azospirillum cavernae</name>
    <dbReference type="NCBI Taxonomy" id="2320860"/>
    <lineage>
        <taxon>Bacteria</taxon>
        <taxon>Pseudomonadati</taxon>
        <taxon>Pseudomonadota</taxon>
        <taxon>Alphaproteobacteria</taxon>
        <taxon>Rhodospirillales</taxon>
        <taxon>Azospirillaceae</taxon>
        <taxon>Azospirillum</taxon>
    </lineage>
</organism>
<proteinExistence type="predicted"/>
<evidence type="ECO:0000313" key="3">
    <source>
        <dbReference type="EMBL" id="RJF81457.1"/>
    </source>
</evidence>
<feature type="domain" description="N-acetyltransferase" evidence="2">
    <location>
        <begin position="7"/>
        <end position="173"/>
    </location>
</feature>
<dbReference type="GO" id="GO:0008080">
    <property type="term" value="F:N-acetyltransferase activity"/>
    <property type="evidence" value="ECO:0007669"/>
    <property type="project" value="InterPro"/>
</dbReference>
<dbReference type="PROSITE" id="PS51186">
    <property type="entry name" value="GNAT"/>
    <property type="match status" value="1"/>
</dbReference>
<gene>
    <name evidence="3" type="ORF">D3877_14955</name>
</gene>
<keyword evidence="4" id="KW-1185">Reference proteome</keyword>
<comment type="caution">
    <text evidence="3">The sequence shown here is derived from an EMBL/GenBank/DDBJ whole genome shotgun (WGS) entry which is preliminary data.</text>
</comment>
<dbReference type="SUPFAM" id="SSF55729">
    <property type="entry name" value="Acyl-CoA N-acyltransferases (Nat)"/>
    <property type="match status" value="1"/>
</dbReference>
<protein>
    <submittedName>
        <fullName evidence="3">GNAT family N-acetyltransferase</fullName>
    </submittedName>
</protein>
<reference evidence="3 4" key="1">
    <citation type="submission" date="2018-09" db="EMBL/GenBank/DDBJ databases">
        <authorList>
            <person name="Zhu H."/>
        </authorList>
    </citation>
    <scope>NUCLEOTIDE SEQUENCE [LARGE SCALE GENOMIC DNA]</scope>
    <source>
        <strain evidence="3 4">K2W22B-5</strain>
    </source>
</reference>
<sequence length="182" mass="19780">MAHIAIERVDALKNGDLHDLCDAANDAITVGGGFGWVDPPSRDVMERYWKGVLVVPERILFVARLDGVIAGSAQLVKPPRNNEAQGHAATLTTAFVAPWARSHGLARLLTQAVEEEARAAGFRVLNLDVRETQTAAIALYETLGFKRWGTHPFYALVKGDRLAGHFYSKDLGPNTPQDGTPP</sequence>
<dbReference type="Pfam" id="PF00583">
    <property type="entry name" value="Acetyltransf_1"/>
    <property type="match status" value="1"/>
</dbReference>
<accession>A0A418VWD4</accession>
<dbReference type="AlphaFoldDB" id="A0A418VWD4"/>
<dbReference type="Gene3D" id="3.40.630.30">
    <property type="match status" value="1"/>
</dbReference>
<evidence type="ECO:0000256" key="1">
    <source>
        <dbReference type="ARBA" id="ARBA00022679"/>
    </source>
</evidence>
<dbReference type="EMBL" id="QYUL01000002">
    <property type="protein sequence ID" value="RJF81457.1"/>
    <property type="molecule type" value="Genomic_DNA"/>
</dbReference>
<evidence type="ECO:0000259" key="2">
    <source>
        <dbReference type="PROSITE" id="PS51186"/>
    </source>
</evidence>
<dbReference type="InterPro" id="IPR016181">
    <property type="entry name" value="Acyl_CoA_acyltransferase"/>
</dbReference>
<dbReference type="InterPro" id="IPR000182">
    <property type="entry name" value="GNAT_dom"/>
</dbReference>
<dbReference type="OrthoDB" id="9803907at2"/>
<dbReference type="PANTHER" id="PTHR13947:SF37">
    <property type="entry name" value="LD18367P"/>
    <property type="match status" value="1"/>
</dbReference>
<dbReference type="InterPro" id="IPR050769">
    <property type="entry name" value="NAT_camello-type"/>
</dbReference>
<keyword evidence="1 3" id="KW-0808">Transferase</keyword>
<dbReference type="CDD" id="cd04301">
    <property type="entry name" value="NAT_SF"/>
    <property type="match status" value="1"/>
</dbReference>